<dbReference type="Proteomes" id="UP001519288">
    <property type="component" value="Unassembled WGS sequence"/>
</dbReference>
<dbReference type="InterPro" id="IPR005524">
    <property type="entry name" value="DUF318"/>
</dbReference>
<feature type="transmembrane region" description="Helical" evidence="7">
    <location>
        <begin position="37"/>
        <end position="64"/>
    </location>
</feature>
<feature type="transmembrane region" description="Helical" evidence="7">
    <location>
        <begin position="216"/>
        <end position="236"/>
    </location>
</feature>
<dbReference type="EMBL" id="JAGGLD010000001">
    <property type="protein sequence ID" value="MBP2000375.1"/>
    <property type="molecule type" value="Genomic_DNA"/>
</dbReference>
<keyword evidence="5 7" id="KW-1133">Transmembrane helix</keyword>
<dbReference type="RefSeq" id="WP_209860356.1">
    <property type="nucleotide sequence ID" value="NZ_JAGGLD010000001.1"/>
</dbReference>
<evidence type="ECO:0000313" key="9">
    <source>
        <dbReference type="Proteomes" id="UP001519288"/>
    </source>
</evidence>
<reference evidence="8 9" key="1">
    <citation type="submission" date="2021-03" db="EMBL/GenBank/DDBJ databases">
        <title>Genomic Encyclopedia of Type Strains, Phase IV (KMG-IV): sequencing the most valuable type-strain genomes for metagenomic binning, comparative biology and taxonomic classification.</title>
        <authorList>
            <person name="Goeker M."/>
        </authorList>
    </citation>
    <scope>NUCLEOTIDE SEQUENCE [LARGE SCALE GENOMIC DNA]</scope>
    <source>
        <strain evidence="8 9">DSM 26806</strain>
    </source>
</reference>
<evidence type="ECO:0000256" key="5">
    <source>
        <dbReference type="ARBA" id="ARBA00022989"/>
    </source>
</evidence>
<keyword evidence="6 7" id="KW-0472">Membrane</keyword>
<feature type="transmembrane region" description="Helical" evidence="7">
    <location>
        <begin position="6"/>
        <end position="25"/>
    </location>
</feature>
<feature type="transmembrane region" description="Helical" evidence="7">
    <location>
        <begin position="304"/>
        <end position="323"/>
    </location>
</feature>
<organism evidence="8 9">
    <name type="scientific">Paenibacillus shirakamiensis</name>
    <dbReference type="NCBI Taxonomy" id="1265935"/>
    <lineage>
        <taxon>Bacteria</taxon>
        <taxon>Bacillati</taxon>
        <taxon>Bacillota</taxon>
        <taxon>Bacilli</taxon>
        <taxon>Bacillales</taxon>
        <taxon>Paenibacillaceae</taxon>
        <taxon>Paenibacillus</taxon>
    </lineage>
</organism>
<evidence type="ECO:0000256" key="1">
    <source>
        <dbReference type="ARBA" id="ARBA00004651"/>
    </source>
</evidence>
<evidence type="ECO:0000256" key="3">
    <source>
        <dbReference type="ARBA" id="ARBA00022475"/>
    </source>
</evidence>
<keyword evidence="4 7" id="KW-0812">Transmembrane</keyword>
<proteinExistence type="inferred from homology"/>
<comment type="subcellular location">
    <subcellularLocation>
        <location evidence="1">Cell membrane</location>
        <topology evidence="1">Multi-pass membrane protein</topology>
    </subcellularLocation>
</comment>
<protein>
    <submittedName>
        <fullName evidence="8">Uncharacterized membrane protein YraQ (UPF0718 family)</fullName>
    </submittedName>
</protein>
<accession>A0ABS4JF89</accession>
<comment type="caution">
    <text evidence="8">The sequence shown here is derived from an EMBL/GenBank/DDBJ whole genome shotgun (WGS) entry which is preliminary data.</text>
</comment>
<dbReference type="PANTHER" id="PTHR34184">
    <property type="entry name" value="UPF0718 PROTEIN YCGR"/>
    <property type="match status" value="1"/>
</dbReference>
<keyword evidence="3" id="KW-1003">Cell membrane</keyword>
<sequence length="326" mass="36500">MRTYNLSKIITVLTPTALLLCLLIYSKTGFRQPRPIFLSTFIQIFVDIFMESLPFVIAGALLSSLLHVFIPEEMIRRWIPKNPIFAIVVACVIGMVIPIFECGMIPLVRRLIQKGMPVYMAMIFILSGPIINPIVYSSTYAAFRIYPHIVFGRMGVAFGVSLIIGLILYVTVQQSPLKRSLQDVQDMPSTLHGYSENSFATVSIHTLNELFHMSKYLILGCLLTAGIQTCLINLNTIGSHPLGSYIFMMGFAFVLSLCSTSDAFIASTFVHSFSTGPLLAFLVMGPMLDFKNFLMLLSAFKLKFVLYLSFLIVTLVFLFSFFVDIT</sequence>
<gene>
    <name evidence="8" type="ORF">J2Z69_001394</name>
</gene>
<feature type="transmembrane region" description="Helical" evidence="7">
    <location>
        <begin position="84"/>
        <end position="107"/>
    </location>
</feature>
<evidence type="ECO:0000256" key="2">
    <source>
        <dbReference type="ARBA" id="ARBA00006386"/>
    </source>
</evidence>
<evidence type="ECO:0000256" key="6">
    <source>
        <dbReference type="ARBA" id="ARBA00023136"/>
    </source>
</evidence>
<evidence type="ECO:0000256" key="7">
    <source>
        <dbReference type="SAM" id="Phobius"/>
    </source>
</evidence>
<feature type="transmembrane region" description="Helical" evidence="7">
    <location>
        <begin position="119"/>
        <end position="143"/>
    </location>
</feature>
<evidence type="ECO:0000313" key="8">
    <source>
        <dbReference type="EMBL" id="MBP2000375.1"/>
    </source>
</evidence>
<dbReference type="InterPro" id="IPR052923">
    <property type="entry name" value="UPF0718"/>
</dbReference>
<comment type="similarity">
    <text evidence="2">Belongs to the UPF0718 family.</text>
</comment>
<feature type="transmembrane region" description="Helical" evidence="7">
    <location>
        <begin position="242"/>
        <end position="258"/>
    </location>
</feature>
<dbReference type="PANTHER" id="PTHR34184:SF4">
    <property type="entry name" value="UPF0718 PROTEIN YCGR"/>
    <property type="match status" value="1"/>
</dbReference>
<keyword evidence="9" id="KW-1185">Reference proteome</keyword>
<evidence type="ECO:0000256" key="4">
    <source>
        <dbReference type="ARBA" id="ARBA00022692"/>
    </source>
</evidence>
<feature type="transmembrane region" description="Helical" evidence="7">
    <location>
        <begin position="149"/>
        <end position="172"/>
    </location>
</feature>
<dbReference type="Pfam" id="PF03773">
    <property type="entry name" value="ArsP_1"/>
    <property type="match status" value="1"/>
</dbReference>
<name>A0ABS4JF89_9BACL</name>